<dbReference type="Proteomes" id="UP000318833">
    <property type="component" value="Unassembled WGS sequence"/>
</dbReference>
<dbReference type="AlphaFoldDB" id="A0A554VGH9"/>
<name>A0A554VGH9_9FLAO</name>
<keyword evidence="2" id="KW-1185">Reference proteome</keyword>
<dbReference type="InterPro" id="IPR010869">
    <property type="entry name" value="DUF1501"/>
</dbReference>
<proteinExistence type="predicted"/>
<organism evidence="1 2">
    <name type="scientific">Aquimarina algiphila</name>
    <dbReference type="NCBI Taxonomy" id="2047982"/>
    <lineage>
        <taxon>Bacteria</taxon>
        <taxon>Pseudomonadati</taxon>
        <taxon>Bacteroidota</taxon>
        <taxon>Flavobacteriia</taxon>
        <taxon>Flavobacteriales</taxon>
        <taxon>Flavobacteriaceae</taxon>
        <taxon>Aquimarina</taxon>
    </lineage>
</organism>
<comment type="caution">
    <text evidence="1">The sequence shown here is derived from an EMBL/GenBank/DDBJ whole genome shotgun (WGS) entry which is preliminary data.</text>
</comment>
<dbReference type="RefSeq" id="WP_143917582.1">
    <property type="nucleotide sequence ID" value="NZ_CANMIK010000051.1"/>
</dbReference>
<evidence type="ECO:0000313" key="1">
    <source>
        <dbReference type="EMBL" id="TSE06484.1"/>
    </source>
</evidence>
<dbReference type="EMBL" id="VLNR01000045">
    <property type="protein sequence ID" value="TSE06484.1"/>
    <property type="molecule type" value="Genomic_DNA"/>
</dbReference>
<evidence type="ECO:0000313" key="2">
    <source>
        <dbReference type="Proteomes" id="UP000318833"/>
    </source>
</evidence>
<sequence length="397" mass="44863">MKRRDFLKQSVFASGMTLIPSFLKGMEFLSPQQLSGYKNVIIIQLSGGNDGLNSIIPISNDIYHNLRPSIAKKQTQTLKITNDLAFNDNLKVIKELYDQGQVSIINNVGYPNPNRSHFRSTDIWQTASDTNQYLHTGWIGRYLDSNCQNPYQAVEVDNSLSLAMKGNQMNGIAVSDPNQLYKTTREPFFKNIVANTTKEMLDEDNQGYLYKTMLETYSSASYIHETSKIYTTTTEYPQHHFAKNLKTIADFIISGLKTRVYYSSLGGFDSHVNQLNSQDRLLKVYSEAIGALVSDLKKNNRFNDTLILTFSEFGRRVKQNGSRGTDHGAANNVTAISGSLKKAGIYNELPDLSNLDDNGDIKYTVDFRSIYATILNNWLEVDSHDVLNSDFKNLEFI</sequence>
<gene>
    <name evidence="1" type="ORF">FOF46_19355</name>
</gene>
<dbReference type="PANTHER" id="PTHR43737:SF1">
    <property type="entry name" value="DUF1501 DOMAIN-CONTAINING PROTEIN"/>
    <property type="match status" value="1"/>
</dbReference>
<dbReference type="OrthoDB" id="9779968at2"/>
<accession>A0A554VGH9</accession>
<dbReference type="Pfam" id="PF07394">
    <property type="entry name" value="DUF1501"/>
    <property type="match status" value="1"/>
</dbReference>
<reference evidence="1 2" key="1">
    <citation type="submission" date="2019-07" db="EMBL/GenBank/DDBJ databases">
        <title>The draft genome sequence of Aquimarina algiphila M91.</title>
        <authorList>
            <person name="Meng X."/>
        </authorList>
    </citation>
    <scope>NUCLEOTIDE SEQUENCE [LARGE SCALE GENOMIC DNA]</scope>
    <source>
        <strain evidence="1 2">M91</strain>
    </source>
</reference>
<protein>
    <submittedName>
        <fullName evidence="1">DUF1501 domain-containing protein</fullName>
    </submittedName>
</protein>
<dbReference type="PANTHER" id="PTHR43737">
    <property type="entry name" value="BLL7424 PROTEIN"/>
    <property type="match status" value="1"/>
</dbReference>